<keyword evidence="8" id="KW-0418">Kinase</keyword>
<dbReference type="Gene3D" id="3.30.565.10">
    <property type="entry name" value="Histidine kinase-like ATPase, C-terminal domain"/>
    <property type="match status" value="1"/>
</dbReference>
<evidence type="ECO:0000259" key="13">
    <source>
        <dbReference type="PROSITE" id="PS50885"/>
    </source>
</evidence>
<evidence type="ECO:0000313" key="14">
    <source>
        <dbReference type="EMBL" id="BBO75095.1"/>
    </source>
</evidence>
<dbReference type="InterPro" id="IPR005467">
    <property type="entry name" value="His_kinase_dom"/>
</dbReference>
<dbReference type="Gene3D" id="1.10.287.130">
    <property type="match status" value="1"/>
</dbReference>
<evidence type="ECO:0000256" key="3">
    <source>
        <dbReference type="ARBA" id="ARBA00012438"/>
    </source>
</evidence>
<evidence type="ECO:0000256" key="7">
    <source>
        <dbReference type="ARBA" id="ARBA00022741"/>
    </source>
</evidence>
<dbReference type="AlphaFoldDB" id="A0A5K7Z309"/>
<dbReference type="SUPFAM" id="SSF158472">
    <property type="entry name" value="HAMP domain-like"/>
    <property type="match status" value="1"/>
</dbReference>
<dbReference type="Gene3D" id="1.10.8.500">
    <property type="entry name" value="HAMP domain in histidine kinase"/>
    <property type="match status" value="1"/>
</dbReference>
<dbReference type="CDD" id="cd00075">
    <property type="entry name" value="HATPase"/>
    <property type="match status" value="1"/>
</dbReference>
<dbReference type="GO" id="GO:0005886">
    <property type="term" value="C:plasma membrane"/>
    <property type="evidence" value="ECO:0007669"/>
    <property type="project" value="UniProtKB-SubCell"/>
</dbReference>
<dbReference type="InterPro" id="IPR036890">
    <property type="entry name" value="HATPase_C_sf"/>
</dbReference>
<feature type="domain" description="HAMP" evidence="13">
    <location>
        <begin position="171"/>
        <end position="223"/>
    </location>
</feature>
<dbReference type="PRINTS" id="PR00344">
    <property type="entry name" value="BCTRLSENSOR"/>
</dbReference>
<dbReference type="Pfam" id="PF02518">
    <property type="entry name" value="HATPase_c"/>
    <property type="match status" value="1"/>
</dbReference>
<dbReference type="InterPro" id="IPR004358">
    <property type="entry name" value="Sig_transdc_His_kin-like_C"/>
</dbReference>
<dbReference type="PANTHER" id="PTHR44936:SF10">
    <property type="entry name" value="SENSOR PROTEIN RSTB"/>
    <property type="match status" value="1"/>
</dbReference>
<dbReference type="SMART" id="SM00304">
    <property type="entry name" value="HAMP"/>
    <property type="match status" value="1"/>
</dbReference>
<comment type="subcellular location">
    <subcellularLocation>
        <location evidence="2">Cell membrane</location>
        <topology evidence="2">Multi-pass membrane protein</topology>
    </subcellularLocation>
</comment>
<comment type="catalytic activity">
    <reaction evidence="1">
        <text>ATP + protein L-histidine = ADP + protein N-phospho-L-histidine.</text>
        <dbReference type="EC" id="2.7.13.3"/>
    </reaction>
</comment>
<sequence>MTLRPAKRLFHSVFTRLLIVTLIAGMAITFTVIVGFIAIRVHSKGALERNLLLYVEYLTDDLGVPPDEARALEIARRTGMTISYAHEDGSWQTGPPPRFFNPNRAWVRQRSPGIWVGSSKGHHFVRIFHGGGELTFIAPRDVRHGEEAGWILAGMALTLALILGGAYWFIRRTLNPLRTLKAGVDQAGKGKLDHRIPRSGAGEFCDLADAFNAMAERLDRLLRSKEQLLLDVSHELRSPLTRLKVQLEFLKDTEMRESLSSDLAEIEAMITSILESARMRHAAAVLNLESVDMGELIRSLVAGFADIKPGVVIGELAEVSAVVDPEKIKTVLRNLLENALKHTPEDGSAVSIAVATRQDWIDIVVADKGEGIPASELSHLFEPFYRPDLSRSRKTGGYGLGLSLCKAIVDAHGGSIDLASTPGEGTTATVSLPRSADSQQS</sequence>
<evidence type="ECO:0000256" key="11">
    <source>
        <dbReference type="SAM" id="Phobius"/>
    </source>
</evidence>
<accession>A0A5K7Z309</accession>
<feature type="domain" description="Histidine kinase" evidence="12">
    <location>
        <begin position="231"/>
        <end position="436"/>
    </location>
</feature>
<dbReference type="InterPro" id="IPR003661">
    <property type="entry name" value="HisK_dim/P_dom"/>
</dbReference>
<dbReference type="SMART" id="SM00388">
    <property type="entry name" value="HisKA"/>
    <property type="match status" value="1"/>
</dbReference>
<dbReference type="CDD" id="cd06225">
    <property type="entry name" value="HAMP"/>
    <property type="match status" value="1"/>
</dbReference>
<name>A0A5K7Z309_9BACT</name>
<evidence type="ECO:0000256" key="2">
    <source>
        <dbReference type="ARBA" id="ARBA00004651"/>
    </source>
</evidence>
<dbReference type="EMBL" id="AP021875">
    <property type="protein sequence ID" value="BBO75095.1"/>
    <property type="molecule type" value="Genomic_DNA"/>
</dbReference>
<evidence type="ECO:0000256" key="4">
    <source>
        <dbReference type="ARBA" id="ARBA00022475"/>
    </source>
</evidence>
<dbReference type="CDD" id="cd00082">
    <property type="entry name" value="HisKA"/>
    <property type="match status" value="1"/>
</dbReference>
<evidence type="ECO:0000256" key="1">
    <source>
        <dbReference type="ARBA" id="ARBA00000085"/>
    </source>
</evidence>
<dbReference type="RefSeq" id="WP_155304047.1">
    <property type="nucleotide sequence ID" value="NZ_AP021875.1"/>
</dbReference>
<reference evidence="14 15" key="1">
    <citation type="submission" date="2019-11" db="EMBL/GenBank/DDBJ databases">
        <title>Comparative genomics of hydrocarbon-degrading Desulfosarcina strains.</title>
        <authorList>
            <person name="Watanabe M."/>
            <person name="Kojima H."/>
            <person name="Fukui M."/>
        </authorList>
    </citation>
    <scope>NUCLEOTIDE SEQUENCE [LARGE SCALE GENOMIC DNA]</scope>
    <source>
        <strain evidence="14 15">PP31</strain>
    </source>
</reference>
<evidence type="ECO:0000256" key="8">
    <source>
        <dbReference type="ARBA" id="ARBA00022777"/>
    </source>
</evidence>
<keyword evidence="6" id="KW-0808">Transferase</keyword>
<evidence type="ECO:0000256" key="6">
    <source>
        <dbReference type="ARBA" id="ARBA00022679"/>
    </source>
</evidence>
<feature type="compositionally biased region" description="Polar residues" evidence="10">
    <location>
        <begin position="423"/>
        <end position="441"/>
    </location>
</feature>
<dbReference type="SUPFAM" id="SSF55874">
    <property type="entry name" value="ATPase domain of HSP90 chaperone/DNA topoisomerase II/histidine kinase"/>
    <property type="match status" value="1"/>
</dbReference>
<dbReference type="EC" id="2.7.13.3" evidence="3"/>
<evidence type="ECO:0000256" key="9">
    <source>
        <dbReference type="ARBA" id="ARBA00022840"/>
    </source>
</evidence>
<dbReference type="SUPFAM" id="SSF47384">
    <property type="entry name" value="Homodimeric domain of signal transducing histidine kinase"/>
    <property type="match status" value="1"/>
</dbReference>
<feature type="transmembrane region" description="Helical" evidence="11">
    <location>
        <begin position="150"/>
        <end position="170"/>
    </location>
</feature>
<keyword evidence="5" id="KW-0597">Phosphoprotein</keyword>
<dbReference type="GO" id="GO:0000155">
    <property type="term" value="F:phosphorelay sensor kinase activity"/>
    <property type="evidence" value="ECO:0007669"/>
    <property type="project" value="InterPro"/>
</dbReference>
<keyword evidence="7" id="KW-0547">Nucleotide-binding</keyword>
<keyword evidence="4" id="KW-1003">Cell membrane</keyword>
<dbReference type="PANTHER" id="PTHR44936">
    <property type="entry name" value="SENSOR PROTEIN CREC"/>
    <property type="match status" value="1"/>
</dbReference>
<dbReference type="Pfam" id="PF00512">
    <property type="entry name" value="HisKA"/>
    <property type="match status" value="1"/>
</dbReference>
<evidence type="ECO:0000256" key="5">
    <source>
        <dbReference type="ARBA" id="ARBA00022553"/>
    </source>
</evidence>
<evidence type="ECO:0000256" key="10">
    <source>
        <dbReference type="SAM" id="MobiDB-lite"/>
    </source>
</evidence>
<dbReference type="KEGG" id="dwd:DSCW_25120"/>
<feature type="region of interest" description="Disordered" evidence="10">
    <location>
        <begin position="418"/>
        <end position="441"/>
    </location>
</feature>
<dbReference type="InterPro" id="IPR003660">
    <property type="entry name" value="HAMP_dom"/>
</dbReference>
<dbReference type="Proteomes" id="UP000427769">
    <property type="component" value="Chromosome"/>
</dbReference>
<protein>
    <recommendedName>
        <fullName evidence="3">histidine kinase</fullName>
        <ecNumber evidence="3">2.7.13.3</ecNumber>
    </recommendedName>
</protein>
<dbReference type="Pfam" id="PF00672">
    <property type="entry name" value="HAMP"/>
    <property type="match status" value="1"/>
</dbReference>
<organism evidence="14 15">
    <name type="scientific">Desulfosarcina widdelii</name>
    <dbReference type="NCBI Taxonomy" id="947919"/>
    <lineage>
        <taxon>Bacteria</taxon>
        <taxon>Pseudomonadati</taxon>
        <taxon>Thermodesulfobacteriota</taxon>
        <taxon>Desulfobacteria</taxon>
        <taxon>Desulfobacterales</taxon>
        <taxon>Desulfosarcinaceae</taxon>
        <taxon>Desulfosarcina</taxon>
    </lineage>
</organism>
<dbReference type="PROSITE" id="PS50109">
    <property type="entry name" value="HIS_KIN"/>
    <property type="match status" value="1"/>
</dbReference>
<dbReference type="InterPro" id="IPR003594">
    <property type="entry name" value="HATPase_dom"/>
</dbReference>
<dbReference type="PROSITE" id="PS50885">
    <property type="entry name" value="HAMP"/>
    <property type="match status" value="1"/>
</dbReference>
<keyword evidence="11" id="KW-0812">Transmembrane</keyword>
<dbReference type="InterPro" id="IPR050980">
    <property type="entry name" value="2C_sensor_his_kinase"/>
</dbReference>
<proteinExistence type="predicted"/>
<dbReference type="SMART" id="SM00387">
    <property type="entry name" value="HATPase_c"/>
    <property type="match status" value="1"/>
</dbReference>
<dbReference type="OrthoDB" id="9815202at2"/>
<feature type="transmembrane region" description="Helical" evidence="11">
    <location>
        <begin position="17"/>
        <end position="39"/>
    </location>
</feature>
<dbReference type="FunFam" id="3.30.565.10:FF:000006">
    <property type="entry name" value="Sensor histidine kinase WalK"/>
    <property type="match status" value="1"/>
</dbReference>
<keyword evidence="15" id="KW-1185">Reference proteome</keyword>
<keyword evidence="11" id="KW-1133">Transmembrane helix</keyword>
<keyword evidence="11" id="KW-0472">Membrane</keyword>
<evidence type="ECO:0000313" key="15">
    <source>
        <dbReference type="Proteomes" id="UP000427769"/>
    </source>
</evidence>
<evidence type="ECO:0000259" key="12">
    <source>
        <dbReference type="PROSITE" id="PS50109"/>
    </source>
</evidence>
<dbReference type="GO" id="GO:0005524">
    <property type="term" value="F:ATP binding"/>
    <property type="evidence" value="ECO:0007669"/>
    <property type="project" value="UniProtKB-KW"/>
</dbReference>
<keyword evidence="9" id="KW-0067">ATP-binding</keyword>
<gene>
    <name evidence="14" type="ORF">DSCW_25120</name>
</gene>
<dbReference type="InterPro" id="IPR036097">
    <property type="entry name" value="HisK_dim/P_sf"/>
</dbReference>